<proteinExistence type="predicted"/>
<dbReference type="RefSeq" id="WP_016549315.1">
    <property type="nucleotide sequence ID" value="NZ_AKWZ02000009.1"/>
</dbReference>
<keyword evidence="2" id="KW-1185">Reference proteome</keyword>
<dbReference type="AlphaFoldDB" id="S3UWI8"/>
<dbReference type="EMBL" id="AKWZ02000009">
    <property type="protein sequence ID" value="EPG74756.1"/>
    <property type="molecule type" value="Genomic_DNA"/>
</dbReference>
<sequence>MNSKISTAILLSLLLITCRRGDWQGNLTGAPVVSTLFNSRMLLLLKATYATDNPQDFSQYQGGTGALYQDDVPGDPAFNLTGVPLAKDLPIFIDIGEIRISSKYQEGLGNLSQITTTKQSKSFWDFIAPNREVYCTVPYTLNSNTCRSQNGEFKMQQLLNGDGAQYPSNDPTEGTSQGNPSQYYYTGVFLRTMITAWGNIPNVDLTTVTFFDNYPINGFNIVPRMAYVPGALTKSTTPLIFPLLYSMGGDEGGPLGNGDMEFRPGYEPYIFEVRMNLKENLMIHSFAALDGSNAGTLVAVSDWNADHQGQTDIGGNLLLRSRTIYPSSASKLLISGGSGSTYHYYGIFRDTEINLLSKLPLIASPALAGTTPIKYIMPGQYQLVCLGDIARVDGFPDTIVRQTTFSVPQNGNGNTMAVSLTCP</sequence>
<dbReference type="Proteomes" id="UP000014540">
    <property type="component" value="Unassembled WGS sequence"/>
</dbReference>
<dbReference type="NCBIfam" id="NF047586">
    <property type="entry name" value="LIC11270_fam"/>
    <property type="match status" value="1"/>
</dbReference>
<comment type="caution">
    <text evidence="1">The sequence shown here is derived from an EMBL/GenBank/DDBJ whole genome shotgun (WGS) entry which is preliminary data.</text>
</comment>
<dbReference type="STRING" id="1193011.LEP1GSC058_1740"/>
<gene>
    <name evidence="1" type="ORF">LEP1GSC058_1740</name>
</gene>
<reference evidence="1" key="1">
    <citation type="submission" date="2013-04" db="EMBL/GenBank/DDBJ databases">
        <authorList>
            <person name="Harkins D.M."/>
            <person name="Durkin A.S."/>
            <person name="Selengut J.D."/>
            <person name="Sanka R."/>
            <person name="DePew J."/>
            <person name="Purushe J."/>
            <person name="Ahmed A."/>
            <person name="van der Linden H."/>
            <person name="Goris M.G.A."/>
            <person name="Hartskeerl R.A."/>
            <person name="Vinetz J.M."/>
            <person name="Sutton G.G."/>
            <person name="Nelson W.C."/>
            <person name="Fouts D.E."/>
        </authorList>
    </citation>
    <scope>NUCLEOTIDE SEQUENCE [LARGE SCALE GENOMIC DNA]</scope>
    <source>
        <strain evidence="1">BUT 6</strain>
    </source>
</reference>
<evidence type="ECO:0000313" key="1">
    <source>
        <dbReference type="EMBL" id="EPG74756.1"/>
    </source>
</evidence>
<evidence type="ECO:0000313" key="2">
    <source>
        <dbReference type="Proteomes" id="UP000014540"/>
    </source>
</evidence>
<protein>
    <submittedName>
        <fullName evidence="1">Uncharacterized protein</fullName>
    </submittedName>
</protein>
<organism evidence="1 2">
    <name type="scientific">Leptospira fainei serovar Hurstbridge str. BUT 6</name>
    <dbReference type="NCBI Taxonomy" id="1193011"/>
    <lineage>
        <taxon>Bacteria</taxon>
        <taxon>Pseudomonadati</taxon>
        <taxon>Spirochaetota</taxon>
        <taxon>Spirochaetia</taxon>
        <taxon>Leptospirales</taxon>
        <taxon>Leptospiraceae</taxon>
        <taxon>Leptospira</taxon>
    </lineage>
</organism>
<name>S3UWI8_9LEPT</name>
<accession>S3UWI8</accession>
<dbReference type="OrthoDB" id="333725at2"/>